<name>A0A9P6GAR0_9PLEO</name>
<protein>
    <submittedName>
        <fullName evidence="2">Uncharacterized protein</fullName>
    </submittedName>
</protein>
<proteinExistence type="predicted"/>
<sequence>MFSSGILVCLASLVQLILASRFNTTPQELWWINTPQAIAAIIEVNLAHFSSE</sequence>
<feature type="chain" id="PRO_5040503765" evidence="1">
    <location>
        <begin position="20"/>
        <end position="52"/>
    </location>
</feature>
<evidence type="ECO:0000313" key="2">
    <source>
        <dbReference type="EMBL" id="KAF9731939.1"/>
    </source>
</evidence>
<accession>A0A9P6GAR0</accession>
<keyword evidence="1" id="KW-0732">Signal</keyword>
<organism evidence="2 3">
    <name type="scientific">Paraphaeosphaeria minitans</name>
    <dbReference type="NCBI Taxonomy" id="565426"/>
    <lineage>
        <taxon>Eukaryota</taxon>
        <taxon>Fungi</taxon>
        <taxon>Dikarya</taxon>
        <taxon>Ascomycota</taxon>
        <taxon>Pezizomycotina</taxon>
        <taxon>Dothideomycetes</taxon>
        <taxon>Pleosporomycetidae</taxon>
        <taxon>Pleosporales</taxon>
        <taxon>Massarineae</taxon>
        <taxon>Didymosphaeriaceae</taxon>
        <taxon>Paraphaeosphaeria</taxon>
    </lineage>
</organism>
<comment type="caution">
    <text evidence="2">The sequence shown here is derived from an EMBL/GenBank/DDBJ whole genome shotgun (WGS) entry which is preliminary data.</text>
</comment>
<dbReference type="OrthoDB" id="3795469at2759"/>
<gene>
    <name evidence="2" type="ORF">PMIN01_09868</name>
</gene>
<keyword evidence="3" id="KW-1185">Reference proteome</keyword>
<dbReference type="EMBL" id="WJXW01000011">
    <property type="protein sequence ID" value="KAF9731939.1"/>
    <property type="molecule type" value="Genomic_DNA"/>
</dbReference>
<evidence type="ECO:0000313" key="3">
    <source>
        <dbReference type="Proteomes" id="UP000756921"/>
    </source>
</evidence>
<evidence type="ECO:0000256" key="1">
    <source>
        <dbReference type="SAM" id="SignalP"/>
    </source>
</evidence>
<dbReference type="AlphaFoldDB" id="A0A9P6GAR0"/>
<reference evidence="2" key="1">
    <citation type="journal article" date="2020" name="Mol. Plant Microbe Interact.">
        <title>Genome Sequence of the Biocontrol Agent Coniothyrium minitans strain Conio (IMI 134523).</title>
        <authorList>
            <person name="Patel D."/>
            <person name="Shittu T.A."/>
            <person name="Baroncelli R."/>
            <person name="Muthumeenakshi S."/>
            <person name="Osborne T.H."/>
            <person name="Janganan T.K."/>
            <person name="Sreenivasaprasad S."/>
        </authorList>
    </citation>
    <scope>NUCLEOTIDE SEQUENCE</scope>
    <source>
        <strain evidence="2">Conio</strain>
    </source>
</reference>
<dbReference type="Proteomes" id="UP000756921">
    <property type="component" value="Unassembled WGS sequence"/>
</dbReference>
<feature type="signal peptide" evidence="1">
    <location>
        <begin position="1"/>
        <end position="19"/>
    </location>
</feature>